<organism evidence="2 3">
    <name type="scientific">Natronoglycomyces albus</name>
    <dbReference type="NCBI Taxonomy" id="2811108"/>
    <lineage>
        <taxon>Bacteria</taxon>
        <taxon>Bacillati</taxon>
        <taxon>Actinomycetota</taxon>
        <taxon>Actinomycetes</taxon>
        <taxon>Glycomycetales</taxon>
        <taxon>Glycomycetaceae</taxon>
        <taxon>Natronoglycomyces</taxon>
    </lineage>
</organism>
<dbReference type="KEGG" id="nav:JQS30_06010"/>
<dbReference type="InterPro" id="IPR023809">
    <property type="entry name" value="Thiopep_bacteriocin_synth_dom"/>
</dbReference>
<sequence length="293" mass="32484">MMDTSHSAGPWLQTVVCWNDPRHAERVWANLLGPRMNHEVEKGTLTGWFLIRKSPSWLIRYAPAEPIPPEVARSAVGDIFARAAIADHVSDVTECIYEPETVAFGGDAAMETVHRLFAEDTHHFTRYLALLTAPGAVDRRRELSLLLNTALMRAAQQEWFECGDIWALVAAMRGSNNHLPDVADATALTVRQFITADPNTALSRLNESEADLVDSWLASYRLAGARLRELGSKGALLRGLRAVLAHIVLFSWNRIGLRLTDQRRLAAAARDAVFSLHAASLTLPHVPQQRSSQ</sequence>
<keyword evidence="3" id="KW-1185">Reference proteome</keyword>
<dbReference type="Pfam" id="PF14028">
    <property type="entry name" value="Lant_dehydr_C"/>
    <property type="match status" value="1"/>
</dbReference>
<feature type="domain" description="Thiopeptide-type bacteriocin biosynthesis" evidence="1">
    <location>
        <begin position="20"/>
        <end position="272"/>
    </location>
</feature>
<reference evidence="2" key="1">
    <citation type="submission" date="2021-02" db="EMBL/GenBank/DDBJ databases">
        <title>Natronoglycomyces albus gen. nov., sp. nov, a haloalkaliphilic actinobacterium from a soda solonchak soil.</title>
        <authorList>
            <person name="Sorokin D.Y."/>
            <person name="Khijniak T.V."/>
            <person name="Zakharycheva A.P."/>
            <person name="Boueva O.V."/>
            <person name="Ariskina E.V."/>
            <person name="Hahnke R.L."/>
            <person name="Bunk B."/>
            <person name="Sproer C."/>
            <person name="Schumann P."/>
            <person name="Evtushenko L.I."/>
            <person name="Kublanov I.V."/>
        </authorList>
    </citation>
    <scope>NUCLEOTIDE SEQUENCE</scope>
    <source>
        <strain evidence="2">DSM 106290</strain>
    </source>
</reference>
<gene>
    <name evidence="2" type="ORF">JQS30_06010</name>
</gene>
<dbReference type="NCBIfam" id="TIGR03891">
    <property type="entry name" value="thiopep_ocin"/>
    <property type="match status" value="1"/>
</dbReference>
<dbReference type="EMBL" id="CP070496">
    <property type="protein sequence ID" value="QSB06454.1"/>
    <property type="molecule type" value="Genomic_DNA"/>
</dbReference>
<evidence type="ECO:0000259" key="1">
    <source>
        <dbReference type="Pfam" id="PF14028"/>
    </source>
</evidence>
<evidence type="ECO:0000313" key="2">
    <source>
        <dbReference type="EMBL" id="QSB06454.1"/>
    </source>
</evidence>
<dbReference type="Proteomes" id="UP000662939">
    <property type="component" value="Chromosome"/>
</dbReference>
<protein>
    <submittedName>
        <fullName evidence="2">Thiopeptide-type bacteriocin biosynthesis protein</fullName>
    </submittedName>
</protein>
<dbReference type="AlphaFoldDB" id="A0A895XM78"/>
<proteinExistence type="predicted"/>
<accession>A0A895XM78</accession>
<name>A0A895XM78_9ACTN</name>
<evidence type="ECO:0000313" key="3">
    <source>
        <dbReference type="Proteomes" id="UP000662939"/>
    </source>
</evidence>